<sequence length="85" mass="8984">MLACRSSDSGTWALCLDRLMIPLQRHQFISEALQYKARAHCSAQTSRLGRRHHRQVACTALRLGAHASRAAGALGTAAAAAGASA</sequence>
<proteinExistence type="predicted"/>
<dbReference type="EMBL" id="BPQB01000017">
    <property type="protein sequence ID" value="GJE90487.1"/>
    <property type="molecule type" value="Genomic_DNA"/>
</dbReference>
<name>A0A9P3G728_9APHY</name>
<reference evidence="1 2" key="1">
    <citation type="submission" date="2021-08" db="EMBL/GenBank/DDBJ databases">
        <title>Draft Genome Sequence of Phanerochaete sordida strain YK-624.</title>
        <authorList>
            <person name="Mori T."/>
            <person name="Dohra H."/>
            <person name="Suzuki T."/>
            <person name="Kawagishi H."/>
            <person name="Hirai H."/>
        </authorList>
    </citation>
    <scope>NUCLEOTIDE SEQUENCE [LARGE SCALE GENOMIC DNA]</scope>
    <source>
        <strain evidence="1 2">YK-624</strain>
    </source>
</reference>
<protein>
    <submittedName>
        <fullName evidence="1">Uncharacterized protein</fullName>
    </submittedName>
</protein>
<comment type="caution">
    <text evidence="1">The sequence shown here is derived from an EMBL/GenBank/DDBJ whole genome shotgun (WGS) entry which is preliminary data.</text>
</comment>
<gene>
    <name evidence="1" type="ORF">PsYK624_066250</name>
</gene>
<dbReference type="Proteomes" id="UP000703269">
    <property type="component" value="Unassembled WGS sequence"/>
</dbReference>
<evidence type="ECO:0000313" key="1">
    <source>
        <dbReference type="EMBL" id="GJE90487.1"/>
    </source>
</evidence>
<keyword evidence="2" id="KW-1185">Reference proteome</keyword>
<accession>A0A9P3G728</accession>
<organism evidence="1 2">
    <name type="scientific">Phanerochaete sordida</name>
    <dbReference type="NCBI Taxonomy" id="48140"/>
    <lineage>
        <taxon>Eukaryota</taxon>
        <taxon>Fungi</taxon>
        <taxon>Dikarya</taxon>
        <taxon>Basidiomycota</taxon>
        <taxon>Agaricomycotina</taxon>
        <taxon>Agaricomycetes</taxon>
        <taxon>Polyporales</taxon>
        <taxon>Phanerochaetaceae</taxon>
        <taxon>Phanerochaete</taxon>
    </lineage>
</organism>
<evidence type="ECO:0000313" key="2">
    <source>
        <dbReference type="Proteomes" id="UP000703269"/>
    </source>
</evidence>
<dbReference type="AlphaFoldDB" id="A0A9P3G728"/>